<proteinExistence type="predicted"/>
<dbReference type="RefSeq" id="WP_161708161.1">
    <property type="nucleotide sequence ID" value="NZ_JAABLQ010000001.1"/>
</dbReference>
<accession>A0A7X5F195</accession>
<name>A0A7X5F195_9HYPH</name>
<evidence type="ECO:0000313" key="1">
    <source>
        <dbReference type="EMBL" id="NBN77903.1"/>
    </source>
</evidence>
<keyword evidence="2" id="KW-1185">Reference proteome</keyword>
<gene>
    <name evidence="1" type="ORF">GWI72_06430</name>
</gene>
<dbReference type="AlphaFoldDB" id="A0A7X5F195"/>
<sequence>MLQSVYSVYDRLRRPLRNHHYLVLPGGRLAYARIPGLAQSLARPILAALDAGAQDDGWFENVELLTARELGRRYPAIAIFALAQPPAERIAAAYETVIASGRPLPTFYLRHGFSAGMTPEAFVARISQIGDLRADNLFRSQCHMLETAGLKPPLVLGTDRLERRWEELAGLVRAATGRTLPPPPPCPAPSDLALQLGQGATGERIRRRYARDLRLYFAGSGPELARAPADQGLASARH</sequence>
<comment type="caution">
    <text evidence="1">The sequence shown here is derived from an EMBL/GenBank/DDBJ whole genome shotgun (WGS) entry which is preliminary data.</text>
</comment>
<dbReference type="EMBL" id="JAABLQ010000001">
    <property type="protein sequence ID" value="NBN77903.1"/>
    <property type="molecule type" value="Genomic_DNA"/>
</dbReference>
<organism evidence="1 2">
    <name type="scientific">Pannonibacter tanglangensis</name>
    <dbReference type="NCBI Taxonomy" id="2750084"/>
    <lineage>
        <taxon>Bacteria</taxon>
        <taxon>Pseudomonadati</taxon>
        <taxon>Pseudomonadota</taxon>
        <taxon>Alphaproteobacteria</taxon>
        <taxon>Hyphomicrobiales</taxon>
        <taxon>Stappiaceae</taxon>
        <taxon>Pannonibacter</taxon>
    </lineage>
</organism>
<evidence type="ECO:0000313" key="2">
    <source>
        <dbReference type="Proteomes" id="UP000586722"/>
    </source>
</evidence>
<protein>
    <submittedName>
        <fullName evidence="1">Uncharacterized protein</fullName>
    </submittedName>
</protein>
<dbReference type="Proteomes" id="UP000586722">
    <property type="component" value="Unassembled WGS sequence"/>
</dbReference>
<reference evidence="2" key="1">
    <citation type="submission" date="2020-01" db="EMBL/GenBank/DDBJ databases">
        <authorList>
            <person name="Fang Y."/>
            <person name="Sun R."/>
            <person name="Nie L."/>
            <person name="He J."/>
            <person name="Hao L."/>
            <person name="Wang L."/>
            <person name="Su S."/>
            <person name="Lv E."/>
            <person name="Zhang Z."/>
            <person name="Xie R."/>
            <person name="Liu H."/>
        </authorList>
    </citation>
    <scope>NUCLEOTIDE SEQUENCE [LARGE SCALE GENOMIC DNA]</scope>
    <source>
        <strain evidence="2">XCT-53</strain>
    </source>
</reference>